<dbReference type="OrthoDB" id="9803968at2"/>
<sequence>MLLDGPESVTAVGGVAGLLDSLRGVLRRPGPAVVVATSGSTGRPKRTVLSTEALMASATATARRTGGPGQWLLCLPAYYVAGLQVLVRSVVAGTEPVLAAPGHFTAAGFAEAAEHLTGLVRYVSLVPTQLQRLVSGADDPEVLRALRSFTAILLGGSAVSPALLERARELGARVITTYGMSETAGGCVYDGVALPGVRVHIGDEPPAGPDTPTSGATLTGRIWLGGPVVTDGYLDDPEQTARHVFAQEPAAAAESAAATRWYRTDDLGELTEQEGQPRLRVTGRADDVFVTGGVKVSGGVLRLTLLEDPLVEDAAVVGLEDPVWGQRIAAVVVPGSPPPDPASFTDGLAQRVRDELGSPAVPKDWRLVEALPLLPTGKPDPARIRALFTVHGAG</sequence>
<dbReference type="InterPro" id="IPR042099">
    <property type="entry name" value="ANL_N_sf"/>
</dbReference>
<dbReference type="Pfam" id="PF13193">
    <property type="entry name" value="AMP-binding_C"/>
    <property type="match status" value="1"/>
</dbReference>
<comment type="caution">
    <text evidence="3">The sequence shown here is derived from an EMBL/GenBank/DDBJ whole genome shotgun (WGS) entry which is preliminary data.</text>
</comment>
<dbReference type="Gene3D" id="3.40.50.12780">
    <property type="entry name" value="N-terminal domain of ligase-like"/>
    <property type="match status" value="1"/>
</dbReference>
<dbReference type="InterPro" id="IPR000873">
    <property type="entry name" value="AMP-dep_synth/lig_dom"/>
</dbReference>
<dbReference type="InterPro" id="IPR045851">
    <property type="entry name" value="AMP-bd_C_sf"/>
</dbReference>
<keyword evidence="3" id="KW-0436">Ligase</keyword>
<dbReference type="AlphaFoldDB" id="A0A5J5L1I6"/>
<dbReference type="InterPro" id="IPR025110">
    <property type="entry name" value="AMP-bd_C"/>
</dbReference>
<gene>
    <name evidence="3" type="ORF">FCK90_02430</name>
</gene>
<protein>
    <submittedName>
        <fullName evidence="3">O-succinylbenzoic acid--CoA ligase</fullName>
    </submittedName>
</protein>
<dbReference type="PANTHER" id="PTHR43767:SF1">
    <property type="entry name" value="NONRIBOSOMAL PEPTIDE SYNTHASE PES1 (EUROFUNG)-RELATED"/>
    <property type="match status" value="1"/>
</dbReference>
<dbReference type="SUPFAM" id="SSF56801">
    <property type="entry name" value="Acetyl-CoA synthetase-like"/>
    <property type="match status" value="1"/>
</dbReference>
<name>A0A5J5L1I6_9MICC</name>
<dbReference type="EMBL" id="SZWF01000002">
    <property type="protein sequence ID" value="KAA9395438.1"/>
    <property type="molecule type" value="Genomic_DNA"/>
</dbReference>
<dbReference type="PROSITE" id="PS00455">
    <property type="entry name" value="AMP_BINDING"/>
    <property type="match status" value="1"/>
</dbReference>
<dbReference type="Proteomes" id="UP000325957">
    <property type="component" value="Unassembled WGS sequence"/>
</dbReference>
<organism evidence="3 4">
    <name type="scientific">Kocuria coralli</name>
    <dbReference type="NCBI Taxonomy" id="1461025"/>
    <lineage>
        <taxon>Bacteria</taxon>
        <taxon>Bacillati</taxon>
        <taxon>Actinomycetota</taxon>
        <taxon>Actinomycetes</taxon>
        <taxon>Micrococcales</taxon>
        <taxon>Micrococcaceae</taxon>
        <taxon>Kocuria</taxon>
    </lineage>
</organism>
<keyword evidence="4" id="KW-1185">Reference proteome</keyword>
<evidence type="ECO:0000259" key="1">
    <source>
        <dbReference type="Pfam" id="PF00501"/>
    </source>
</evidence>
<dbReference type="Gene3D" id="2.30.38.10">
    <property type="entry name" value="Luciferase, Domain 3"/>
    <property type="match status" value="1"/>
</dbReference>
<proteinExistence type="predicted"/>
<dbReference type="InterPro" id="IPR050237">
    <property type="entry name" value="ATP-dep_AMP-bd_enzyme"/>
</dbReference>
<reference evidence="3 4" key="1">
    <citation type="submission" date="2019-05" db="EMBL/GenBank/DDBJ databases">
        <title>Kocuria coralli sp. nov., a novel actinobacterium isolated from coral reef seawater.</title>
        <authorList>
            <person name="Li J."/>
        </authorList>
    </citation>
    <scope>NUCLEOTIDE SEQUENCE [LARGE SCALE GENOMIC DNA]</scope>
    <source>
        <strain evidence="3 4">SCSIO 13007</strain>
    </source>
</reference>
<dbReference type="PANTHER" id="PTHR43767">
    <property type="entry name" value="LONG-CHAIN-FATTY-ACID--COA LIGASE"/>
    <property type="match status" value="1"/>
</dbReference>
<evidence type="ECO:0000313" key="4">
    <source>
        <dbReference type="Proteomes" id="UP000325957"/>
    </source>
</evidence>
<dbReference type="Gene3D" id="3.30.300.30">
    <property type="match status" value="1"/>
</dbReference>
<accession>A0A5J5L1I6</accession>
<dbReference type="InterPro" id="IPR020845">
    <property type="entry name" value="AMP-binding_CS"/>
</dbReference>
<feature type="domain" description="AMP-dependent synthetase/ligase" evidence="1">
    <location>
        <begin position="31"/>
        <end position="234"/>
    </location>
</feature>
<evidence type="ECO:0000259" key="2">
    <source>
        <dbReference type="Pfam" id="PF13193"/>
    </source>
</evidence>
<dbReference type="GO" id="GO:0016878">
    <property type="term" value="F:acid-thiol ligase activity"/>
    <property type="evidence" value="ECO:0007669"/>
    <property type="project" value="UniProtKB-ARBA"/>
</dbReference>
<feature type="domain" description="AMP-binding enzyme C-terminal" evidence="2">
    <location>
        <begin position="305"/>
        <end position="378"/>
    </location>
</feature>
<dbReference type="Pfam" id="PF00501">
    <property type="entry name" value="AMP-binding"/>
    <property type="match status" value="1"/>
</dbReference>
<evidence type="ECO:0000313" key="3">
    <source>
        <dbReference type="EMBL" id="KAA9395438.1"/>
    </source>
</evidence>